<feature type="chain" id="PRO_5002156593" description="DUF3465 domain-containing protein" evidence="1">
    <location>
        <begin position="22"/>
        <end position="131"/>
    </location>
</feature>
<reference evidence="2 3" key="1">
    <citation type="submission" date="2014-07" db="EMBL/GenBank/DDBJ databases">
        <title>Unique and conserved regions in Vibrio harveyi and related species in comparison with the shrimp pathogen Vibrio harveyi CAIM 1792.</title>
        <authorList>
            <person name="Espinoza-Valles I."/>
            <person name="Vora G."/>
            <person name="Leekitcharoenphon P."/>
            <person name="Ussery D."/>
            <person name="Hoj L."/>
            <person name="Gomez-Gil B."/>
        </authorList>
    </citation>
    <scope>NUCLEOTIDE SEQUENCE [LARGE SCALE GENOMIC DNA]</scope>
    <source>
        <strain evidence="3">CAIM 1854 / LMG 25443</strain>
    </source>
</reference>
<proteinExistence type="predicted"/>
<name>A0A0C1YRX4_9VIBR</name>
<dbReference type="Proteomes" id="UP000031586">
    <property type="component" value="Unassembled WGS sequence"/>
</dbReference>
<comment type="caution">
    <text evidence="2">The sequence shown here is derived from an EMBL/GenBank/DDBJ whole genome shotgun (WGS) entry which is preliminary data.</text>
</comment>
<feature type="signal peptide" evidence="1">
    <location>
        <begin position="1"/>
        <end position="21"/>
    </location>
</feature>
<sequence length="131" mass="15059">MKKFFAIFIAAFCLVSVGALANDYKLGQAFENHQSDLQVRGSGTVIRLLPDDNKGSRHQKFILKLDSKQTLLVAHNIDLAPRIPNLKVGDRVQFYGEYEWNKKGGVMHWTHHDPNNRHPHGWLKHNGKKYE</sequence>
<dbReference type="Pfam" id="PF11948">
    <property type="entry name" value="DUF3465"/>
    <property type="match status" value="1"/>
</dbReference>
<organism evidence="2 3">
    <name type="scientific">Vibrio owensii CAIM 1854 = LMG 25443</name>
    <dbReference type="NCBI Taxonomy" id="1229493"/>
    <lineage>
        <taxon>Bacteria</taxon>
        <taxon>Pseudomonadati</taxon>
        <taxon>Pseudomonadota</taxon>
        <taxon>Gammaproteobacteria</taxon>
        <taxon>Vibrionales</taxon>
        <taxon>Vibrionaceae</taxon>
        <taxon>Vibrio</taxon>
    </lineage>
</organism>
<gene>
    <name evidence="2" type="ORF">H735_28540</name>
</gene>
<dbReference type="InterPro" id="IPR021856">
    <property type="entry name" value="DUF3465"/>
</dbReference>
<dbReference type="PATRIC" id="fig|1229493.5.peg.5531"/>
<evidence type="ECO:0000256" key="1">
    <source>
        <dbReference type="SAM" id="SignalP"/>
    </source>
</evidence>
<keyword evidence="1" id="KW-0732">Signal</keyword>
<dbReference type="RefSeq" id="WP_020198238.1">
    <property type="nucleotide sequence ID" value="NZ_BAOH01000431.1"/>
</dbReference>
<evidence type="ECO:0000313" key="3">
    <source>
        <dbReference type="Proteomes" id="UP000031586"/>
    </source>
</evidence>
<dbReference type="EMBL" id="JPRD01000072">
    <property type="protein sequence ID" value="KIF46824.1"/>
    <property type="molecule type" value="Genomic_DNA"/>
</dbReference>
<dbReference type="AlphaFoldDB" id="A0A0C1YRX4"/>
<protein>
    <recommendedName>
        <fullName evidence="4">DUF3465 domain-containing protein</fullName>
    </recommendedName>
</protein>
<evidence type="ECO:0008006" key="4">
    <source>
        <dbReference type="Google" id="ProtNLM"/>
    </source>
</evidence>
<evidence type="ECO:0000313" key="2">
    <source>
        <dbReference type="EMBL" id="KIF46824.1"/>
    </source>
</evidence>
<accession>A0A0C1YRX4</accession>